<name>A0A3P7JHJ2_STRVU</name>
<organism evidence="2 3">
    <name type="scientific">Strongylus vulgaris</name>
    <name type="common">Blood worm</name>
    <dbReference type="NCBI Taxonomy" id="40348"/>
    <lineage>
        <taxon>Eukaryota</taxon>
        <taxon>Metazoa</taxon>
        <taxon>Ecdysozoa</taxon>
        <taxon>Nematoda</taxon>
        <taxon>Chromadorea</taxon>
        <taxon>Rhabditida</taxon>
        <taxon>Rhabditina</taxon>
        <taxon>Rhabditomorpha</taxon>
        <taxon>Strongyloidea</taxon>
        <taxon>Strongylidae</taxon>
        <taxon>Strongylus</taxon>
    </lineage>
</organism>
<protein>
    <submittedName>
        <fullName evidence="2">Uncharacterized protein</fullName>
    </submittedName>
</protein>
<reference evidence="2 3" key="1">
    <citation type="submission" date="2018-11" db="EMBL/GenBank/DDBJ databases">
        <authorList>
            <consortium name="Pathogen Informatics"/>
        </authorList>
    </citation>
    <scope>NUCLEOTIDE SEQUENCE [LARGE SCALE GENOMIC DNA]</scope>
</reference>
<gene>
    <name evidence="2" type="ORF">SVUK_LOCUS17834</name>
</gene>
<dbReference type="AlphaFoldDB" id="A0A3P7JHJ2"/>
<dbReference type="EMBL" id="UYYB01119677">
    <property type="protein sequence ID" value="VDM82836.1"/>
    <property type="molecule type" value="Genomic_DNA"/>
</dbReference>
<evidence type="ECO:0000256" key="1">
    <source>
        <dbReference type="SAM" id="MobiDB-lite"/>
    </source>
</evidence>
<keyword evidence="3" id="KW-1185">Reference proteome</keyword>
<proteinExistence type="predicted"/>
<feature type="region of interest" description="Disordered" evidence="1">
    <location>
        <begin position="1"/>
        <end position="24"/>
    </location>
</feature>
<accession>A0A3P7JHJ2</accession>
<feature type="compositionally biased region" description="Low complexity" evidence="1">
    <location>
        <begin position="80"/>
        <end position="94"/>
    </location>
</feature>
<feature type="region of interest" description="Disordered" evidence="1">
    <location>
        <begin position="60"/>
        <end position="114"/>
    </location>
</feature>
<evidence type="ECO:0000313" key="3">
    <source>
        <dbReference type="Proteomes" id="UP000270094"/>
    </source>
</evidence>
<sequence length="175" mass="20037">MKKMDLRSSSRRRKDSRHRDPTCMVIGDPVLVSYDSASPETMRMIPRPGNLDARNGHVAVSVADRHSRSKSARRQGMVVLSPSSPDSSDDSFLSSHHRRPVGPSAHARRDRSVPPQLIEAEYEYAPHERLRRERMPYETYLYPASPGSLTRYRFAGFKRYLKSSAYEAQNKQSLF</sequence>
<evidence type="ECO:0000313" key="2">
    <source>
        <dbReference type="EMBL" id="VDM82836.1"/>
    </source>
</evidence>
<dbReference type="Proteomes" id="UP000270094">
    <property type="component" value="Unassembled WGS sequence"/>
</dbReference>
<dbReference type="OrthoDB" id="5876351at2759"/>